<accession>A0ABU7XMS8</accession>
<protein>
    <submittedName>
        <fullName evidence="1">Uncharacterized protein</fullName>
    </submittedName>
</protein>
<gene>
    <name evidence="1" type="ORF">V3H18_15070</name>
</gene>
<proteinExistence type="predicted"/>
<dbReference type="RefSeq" id="WP_332082891.1">
    <property type="nucleotide sequence ID" value="NZ_JAZHYN010000062.1"/>
</dbReference>
<keyword evidence="2" id="KW-1185">Reference proteome</keyword>
<name>A0ABU7XMS8_9HYPH</name>
<evidence type="ECO:0000313" key="1">
    <source>
        <dbReference type="EMBL" id="MEF3367853.1"/>
    </source>
</evidence>
<organism evidence="1 2">
    <name type="scientific">Methylocystis borbori</name>
    <dbReference type="NCBI Taxonomy" id="3118750"/>
    <lineage>
        <taxon>Bacteria</taxon>
        <taxon>Pseudomonadati</taxon>
        <taxon>Pseudomonadota</taxon>
        <taxon>Alphaproteobacteria</taxon>
        <taxon>Hyphomicrobiales</taxon>
        <taxon>Methylocystaceae</taxon>
        <taxon>Methylocystis</taxon>
    </lineage>
</organism>
<reference evidence="1 2" key="1">
    <citation type="submission" date="2024-02" db="EMBL/GenBank/DDBJ databases">
        <authorList>
            <person name="Grouzdev D."/>
        </authorList>
    </citation>
    <scope>NUCLEOTIDE SEQUENCE [LARGE SCALE GENOMIC DNA]</scope>
    <source>
        <strain evidence="1 2">9N</strain>
    </source>
</reference>
<sequence>MGDLDEGRSLLEDGAEYELFSAVDRSSFIFRYKSEKMTANLTGDDAARFRGDYEELKGRFPEWTADQLLAQLWDQGGYSWLAQEDQ</sequence>
<dbReference type="EMBL" id="JAZHYN010000062">
    <property type="protein sequence ID" value="MEF3367853.1"/>
    <property type="molecule type" value="Genomic_DNA"/>
</dbReference>
<evidence type="ECO:0000313" key="2">
    <source>
        <dbReference type="Proteomes" id="UP001350748"/>
    </source>
</evidence>
<comment type="caution">
    <text evidence="1">The sequence shown here is derived from an EMBL/GenBank/DDBJ whole genome shotgun (WGS) entry which is preliminary data.</text>
</comment>
<dbReference type="Proteomes" id="UP001350748">
    <property type="component" value="Unassembled WGS sequence"/>
</dbReference>